<dbReference type="InterPro" id="IPR010730">
    <property type="entry name" value="HET"/>
</dbReference>
<name>A0A1L9P7T1_ASPVE</name>
<dbReference type="Proteomes" id="UP000184073">
    <property type="component" value="Unassembled WGS sequence"/>
</dbReference>
<keyword evidence="3" id="KW-1185">Reference proteome</keyword>
<dbReference type="Pfam" id="PF06985">
    <property type="entry name" value="HET"/>
    <property type="match status" value="1"/>
</dbReference>
<dbReference type="PANTHER" id="PTHR39596:SF2">
    <property type="entry name" value="HET DOMAIN PROTEIN (AFU_ORTHOLOGUE AFUA_1G17550)-RELATED"/>
    <property type="match status" value="1"/>
</dbReference>
<dbReference type="STRING" id="1036611.A0A1L9P7T1"/>
<evidence type="ECO:0000313" key="2">
    <source>
        <dbReference type="EMBL" id="OJI97561.1"/>
    </source>
</evidence>
<organism evidence="2 3">
    <name type="scientific">Aspergillus versicolor CBS 583.65</name>
    <dbReference type="NCBI Taxonomy" id="1036611"/>
    <lineage>
        <taxon>Eukaryota</taxon>
        <taxon>Fungi</taxon>
        <taxon>Dikarya</taxon>
        <taxon>Ascomycota</taxon>
        <taxon>Pezizomycotina</taxon>
        <taxon>Eurotiomycetes</taxon>
        <taxon>Eurotiomycetidae</taxon>
        <taxon>Eurotiales</taxon>
        <taxon>Aspergillaceae</taxon>
        <taxon>Aspergillus</taxon>
        <taxon>Aspergillus subgen. Nidulantes</taxon>
    </lineage>
</organism>
<accession>A0A1L9P7T1</accession>
<dbReference type="PANTHER" id="PTHR39596">
    <property type="match status" value="1"/>
</dbReference>
<dbReference type="AlphaFoldDB" id="A0A1L9P7T1"/>
<dbReference type="RefSeq" id="XP_040663324.1">
    <property type="nucleotide sequence ID" value="XM_040811346.1"/>
</dbReference>
<sequence length="689" mass="75976">MPPQFIFADTPWLGAKHDGYEATSLLEYPKLRSTDNSVQSRAALLQAQLTFGLLEAVTEVQVDESCLLRTVESDDEPGSSRQMIHSTRLPQILSHWRCRIQRLGDSDLAHQWAGRIYTAFRQARTILEFEVAEHNLLGAVGLTALDHAQVLLQIGSLAEILVSSTYVFSPKIPRQGFEWTIVLAPMLVIRKTMLSKGWCPQNISILSETVKMFAYASVSGPVIRRSSSDHASCTVQGCIRNNIPDTENYKARHVEATCRCENVAVDKVVDLLGAGKIPVIKRNPSALGELHAVDSTETKYVAISHVWADGLGSTAEKGIPSCQVDALIAKTGQIEPNGAFWLDSLCVPNERAMRKKAIGLMAQTYRNAAVVLVLDSTIRSTSVTAARELKLLRTLSSGWMQRLWTLQEAVLAGNVVFAFADGLVPLSELIPTGQELFNGVASDLASELFRLQKYRTRAMNLSDLSTALRWRMTSKPHDELLAVSGLLNVDAGGLGSLSAPKRMPSFLLQLRELPKDIIFLSGPKSEQPKFQWAPATFMRAVESRLNFGSGTATCTDTGLLAEYKAFYFSDSVINEGHPFIIQGPADHETYRAMDAPSRKDPSHTAVPVSYRCNAILLPDLRVANGVTPCVAIWGDPAASSSSEREENRIACEFRKRILLQYITPADLEREKITARVVPARSGRMRVRLF</sequence>
<protein>
    <recommendedName>
        <fullName evidence="1">Heterokaryon incompatibility domain-containing protein</fullName>
    </recommendedName>
</protein>
<dbReference type="GeneID" id="63726857"/>
<gene>
    <name evidence="2" type="ORF">ASPVEDRAFT_36982</name>
</gene>
<dbReference type="OrthoDB" id="2426273at2759"/>
<evidence type="ECO:0000259" key="1">
    <source>
        <dbReference type="Pfam" id="PF06985"/>
    </source>
</evidence>
<reference evidence="3" key="1">
    <citation type="journal article" date="2017" name="Genome Biol.">
        <title>Comparative genomics reveals high biological diversity and specific adaptations in the industrially and medically important fungal genus Aspergillus.</title>
        <authorList>
            <person name="de Vries R.P."/>
            <person name="Riley R."/>
            <person name="Wiebenga A."/>
            <person name="Aguilar-Osorio G."/>
            <person name="Amillis S."/>
            <person name="Uchima C.A."/>
            <person name="Anderluh G."/>
            <person name="Asadollahi M."/>
            <person name="Askin M."/>
            <person name="Barry K."/>
            <person name="Battaglia E."/>
            <person name="Bayram O."/>
            <person name="Benocci T."/>
            <person name="Braus-Stromeyer S.A."/>
            <person name="Caldana C."/>
            <person name="Canovas D."/>
            <person name="Cerqueira G.C."/>
            <person name="Chen F."/>
            <person name="Chen W."/>
            <person name="Choi C."/>
            <person name="Clum A."/>
            <person name="Dos Santos R.A."/>
            <person name="Damasio A.R."/>
            <person name="Diallinas G."/>
            <person name="Emri T."/>
            <person name="Fekete E."/>
            <person name="Flipphi M."/>
            <person name="Freyberg S."/>
            <person name="Gallo A."/>
            <person name="Gournas C."/>
            <person name="Habgood R."/>
            <person name="Hainaut M."/>
            <person name="Harispe M.L."/>
            <person name="Henrissat B."/>
            <person name="Hilden K.S."/>
            <person name="Hope R."/>
            <person name="Hossain A."/>
            <person name="Karabika E."/>
            <person name="Karaffa L."/>
            <person name="Karanyi Z."/>
            <person name="Krasevec N."/>
            <person name="Kuo A."/>
            <person name="Kusch H."/>
            <person name="LaButti K."/>
            <person name="Lagendijk E.L."/>
            <person name="Lapidus A."/>
            <person name="Levasseur A."/>
            <person name="Lindquist E."/>
            <person name="Lipzen A."/>
            <person name="Logrieco A.F."/>
            <person name="MacCabe A."/>
            <person name="Maekelae M.R."/>
            <person name="Malavazi I."/>
            <person name="Melin P."/>
            <person name="Meyer V."/>
            <person name="Mielnichuk N."/>
            <person name="Miskei M."/>
            <person name="Molnar A.P."/>
            <person name="Mule G."/>
            <person name="Ngan C.Y."/>
            <person name="Orejas M."/>
            <person name="Orosz E."/>
            <person name="Ouedraogo J.P."/>
            <person name="Overkamp K.M."/>
            <person name="Park H.-S."/>
            <person name="Perrone G."/>
            <person name="Piumi F."/>
            <person name="Punt P.J."/>
            <person name="Ram A.F."/>
            <person name="Ramon A."/>
            <person name="Rauscher S."/>
            <person name="Record E."/>
            <person name="Riano-Pachon D.M."/>
            <person name="Robert V."/>
            <person name="Roehrig J."/>
            <person name="Ruller R."/>
            <person name="Salamov A."/>
            <person name="Salih N.S."/>
            <person name="Samson R.A."/>
            <person name="Sandor E."/>
            <person name="Sanguinetti M."/>
            <person name="Schuetze T."/>
            <person name="Sepcic K."/>
            <person name="Shelest E."/>
            <person name="Sherlock G."/>
            <person name="Sophianopoulou V."/>
            <person name="Squina F.M."/>
            <person name="Sun H."/>
            <person name="Susca A."/>
            <person name="Todd R.B."/>
            <person name="Tsang A."/>
            <person name="Unkles S.E."/>
            <person name="van de Wiele N."/>
            <person name="van Rossen-Uffink D."/>
            <person name="Oliveira J.V."/>
            <person name="Vesth T.C."/>
            <person name="Visser J."/>
            <person name="Yu J.-H."/>
            <person name="Zhou M."/>
            <person name="Andersen M.R."/>
            <person name="Archer D.B."/>
            <person name="Baker S.E."/>
            <person name="Benoit I."/>
            <person name="Brakhage A.A."/>
            <person name="Braus G.H."/>
            <person name="Fischer R."/>
            <person name="Frisvad J.C."/>
            <person name="Goldman G.H."/>
            <person name="Houbraken J."/>
            <person name="Oakley B."/>
            <person name="Pocsi I."/>
            <person name="Scazzocchio C."/>
            <person name="Seiboth B."/>
            <person name="vanKuyk P.A."/>
            <person name="Wortman J."/>
            <person name="Dyer P.S."/>
            <person name="Grigoriev I.V."/>
        </authorList>
    </citation>
    <scope>NUCLEOTIDE SEQUENCE [LARGE SCALE GENOMIC DNA]</scope>
    <source>
        <strain evidence="3">CBS 583.65</strain>
    </source>
</reference>
<feature type="domain" description="Heterokaryon incompatibility" evidence="1">
    <location>
        <begin position="300"/>
        <end position="385"/>
    </location>
</feature>
<dbReference type="EMBL" id="KV878125">
    <property type="protein sequence ID" value="OJI97561.1"/>
    <property type="molecule type" value="Genomic_DNA"/>
</dbReference>
<proteinExistence type="predicted"/>
<evidence type="ECO:0000313" key="3">
    <source>
        <dbReference type="Proteomes" id="UP000184073"/>
    </source>
</evidence>
<dbReference type="VEuPathDB" id="FungiDB:ASPVEDRAFT_36982"/>